<feature type="transmembrane region" description="Helical" evidence="15">
    <location>
        <begin position="121"/>
        <end position="144"/>
    </location>
</feature>
<evidence type="ECO:0000256" key="2">
    <source>
        <dbReference type="ARBA" id="ARBA00006024"/>
    </source>
</evidence>
<dbReference type="SUPFAM" id="SSF55008">
    <property type="entry name" value="HMA, heavy metal-associated domain"/>
    <property type="match status" value="1"/>
</dbReference>
<accession>A0A062U3B8</accession>
<evidence type="ECO:0000256" key="12">
    <source>
        <dbReference type="ARBA" id="ARBA00022989"/>
    </source>
</evidence>
<evidence type="ECO:0000313" key="18">
    <source>
        <dbReference type="Proteomes" id="UP000249123"/>
    </source>
</evidence>
<dbReference type="Pfam" id="PF00403">
    <property type="entry name" value="HMA"/>
    <property type="match status" value="1"/>
</dbReference>
<evidence type="ECO:0000256" key="11">
    <source>
        <dbReference type="ARBA" id="ARBA00022967"/>
    </source>
</evidence>
<dbReference type="Pfam" id="PF00122">
    <property type="entry name" value="E1-E2_ATPase"/>
    <property type="match status" value="1"/>
</dbReference>
<sequence length="738" mass="77203">MSMMADPLERGCPSGLAPPTEDRASDFSAFVRETGREKALSLSVRGAKCGGCLSKIEGALQALPGVTAARMNLSTGATDVRWTGSLDPNRVAQTVRDLGYGVSARAEANDADLHKAEERKLLVAMGVAGFAAANIMLLSVSVWGGHGEMGEATRRGLHAISGLIALPAIIFSGRHFFSSAWSVLRKGKANMDVPISLAVILAFSVSVWATIKGAEHAYFDACVMLLFFLLIGRFLDARLRRRAYSAALDLASLQNRSVNRLSANGEVNAVRAAEVVAGDKLLLAAGERAVVDMTILDGASEIDESLVTGESLPRLASAGSTLFAGSVNLGAPLTGQALAGTEDSLLSDIARMMEAGEQRRSGYRKIADRAVSLYVPFVHTTAALAFLGWLMLGAGVEHAIMIAVTTLIITCPCALALAAPVAQVVASGRLFRKGVFLKSGDALERLSEIDHIVFDKTGTLTLGEPELMDVDSIPADILVMAASLARASRHPLSRALVAAAGPGHMAANVKEQPGLGLEAEIDGKICRLGSADWTGAPQDAAKGPVLWFTCGDDAPVRFDFRDTAQAGTRKTVETLQAKGYELEVLSGDREEAVAAVSRDVGINRWTASASPAVKVKRLEALRAEGHNVLMVGDGLNDAGALSLAHAALAPGTAMDISQSASDAVYSGGPEKVPFILETAKRAQNITRQNFGLAAIYNVIAVPIAVTGHVTPLVAAIAMSASSLIVTLNALRIEAGGRS</sequence>
<keyword evidence="10" id="KW-0460">Magnesium</keyword>
<dbReference type="EMBL" id="AWFB01000007">
    <property type="protein sequence ID" value="RAN35072.1"/>
    <property type="molecule type" value="Genomic_DNA"/>
</dbReference>
<dbReference type="InterPro" id="IPR059000">
    <property type="entry name" value="ATPase_P-type_domA"/>
</dbReference>
<feature type="transmembrane region" description="Helical" evidence="15">
    <location>
        <begin position="398"/>
        <end position="422"/>
    </location>
</feature>
<comment type="subcellular location">
    <subcellularLocation>
        <location evidence="1">Cell membrane</location>
        <topology evidence="1">Multi-pass membrane protein</topology>
    </subcellularLocation>
</comment>
<comment type="caution">
    <text evidence="17">The sequence shown here is derived from an EMBL/GenBank/DDBJ whole genome shotgun (WGS) entry which is preliminary data.</text>
</comment>
<keyword evidence="5" id="KW-0597">Phosphoprotein</keyword>
<evidence type="ECO:0000256" key="10">
    <source>
        <dbReference type="ARBA" id="ARBA00022842"/>
    </source>
</evidence>
<dbReference type="NCBIfam" id="TIGR01511">
    <property type="entry name" value="ATPase-IB1_Cu"/>
    <property type="match status" value="1"/>
</dbReference>
<evidence type="ECO:0000256" key="8">
    <source>
        <dbReference type="ARBA" id="ARBA00022741"/>
    </source>
</evidence>
<gene>
    <name evidence="17" type="ORF">HY3_09510</name>
</gene>
<evidence type="ECO:0000313" key="17">
    <source>
        <dbReference type="EMBL" id="RAN35072.1"/>
    </source>
</evidence>
<dbReference type="GO" id="GO:0043682">
    <property type="term" value="F:P-type divalent copper transporter activity"/>
    <property type="evidence" value="ECO:0007669"/>
    <property type="project" value="TreeGrafter"/>
</dbReference>
<feature type="transmembrane region" description="Helical" evidence="15">
    <location>
        <begin position="156"/>
        <end position="177"/>
    </location>
</feature>
<reference evidence="17 18" key="1">
    <citation type="submission" date="2013-04" db="EMBL/GenBank/DDBJ databases">
        <title>Hyphomonas sp. T24B3 Genome Sequencing.</title>
        <authorList>
            <person name="Lai Q."/>
            <person name="Shao Z."/>
        </authorList>
    </citation>
    <scope>NUCLEOTIDE SEQUENCE [LARGE SCALE GENOMIC DNA]</scope>
    <source>
        <strain evidence="17 18">T24B3</strain>
    </source>
</reference>
<dbReference type="InterPro" id="IPR008250">
    <property type="entry name" value="ATPase_P-typ_transduc_dom_A_sf"/>
</dbReference>
<evidence type="ECO:0000256" key="1">
    <source>
        <dbReference type="ARBA" id="ARBA00004651"/>
    </source>
</evidence>
<evidence type="ECO:0000256" key="9">
    <source>
        <dbReference type="ARBA" id="ARBA00022840"/>
    </source>
</evidence>
<evidence type="ECO:0000259" key="16">
    <source>
        <dbReference type="PROSITE" id="PS50846"/>
    </source>
</evidence>
<feature type="transmembrane region" description="Helical" evidence="15">
    <location>
        <begin position="217"/>
        <end position="235"/>
    </location>
</feature>
<dbReference type="InterPro" id="IPR027256">
    <property type="entry name" value="P-typ_ATPase_IB"/>
</dbReference>
<dbReference type="InterPro" id="IPR023299">
    <property type="entry name" value="ATPase_P-typ_cyto_dom_N"/>
</dbReference>
<organism evidence="17 18">
    <name type="scientific">Hyphomonas pacifica</name>
    <dbReference type="NCBI Taxonomy" id="1280941"/>
    <lineage>
        <taxon>Bacteria</taxon>
        <taxon>Pseudomonadati</taxon>
        <taxon>Pseudomonadota</taxon>
        <taxon>Alphaproteobacteria</taxon>
        <taxon>Hyphomonadales</taxon>
        <taxon>Hyphomonadaceae</taxon>
        <taxon>Hyphomonas</taxon>
    </lineage>
</organism>
<dbReference type="GO" id="GO:0005886">
    <property type="term" value="C:plasma membrane"/>
    <property type="evidence" value="ECO:0007669"/>
    <property type="project" value="UniProtKB-SubCell"/>
</dbReference>
<dbReference type="PRINTS" id="PR00119">
    <property type="entry name" value="CATATPASE"/>
</dbReference>
<dbReference type="PROSITE" id="PS50846">
    <property type="entry name" value="HMA_2"/>
    <property type="match status" value="1"/>
</dbReference>
<keyword evidence="13" id="KW-0406">Ion transport</keyword>
<dbReference type="OrthoDB" id="9807843at2"/>
<keyword evidence="12 15" id="KW-1133">Transmembrane helix</keyword>
<evidence type="ECO:0000256" key="6">
    <source>
        <dbReference type="ARBA" id="ARBA00022692"/>
    </source>
</evidence>
<dbReference type="InterPro" id="IPR036412">
    <property type="entry name" value="HAD-like_sf"/>
</dbReference>
<dbReference type="Proteomes" id="UP000249123">
    <property type="component" value="Unassembled WGS sequence"/>
</dbReference>
<keyword evidence="14 15" id="KW-0472">Membrane</keyword>
<protein>
    <recommendedName>
        <fullName evidence="16">HMA domain-containing protein</fullName>
    </recommendedName>
</protein>
<feature type="domain" description="HMA" evidence="16">
    <location>
        <begin position="38"/>
        <end position="103"/>
    </location>
</feature>
<dbReference type="GO" id="GO:0005507">
    <property type="term" value="F:copper ion binding"/>
    <property type="evidence" value="ECO:0007669"/>
    <property type="project" value="TreeGrafter"/>
</dbReference>
<feature type="transmembrane region" description="Helical" evidence="15">
    <location>
        <begin position="189"/>
        <end position="211"/>
    </location>
</feature>
<keyword evidence="11" id="KW-1278">Translocase</keyword>
<evidence type="ECO:0000256" key="3">
    <source>
        <dbReference type="ARBA" id="ARBA00022448"/>
    </source>
</evidence>
<dbReference type="Gene3D" id="3.30.70.100">
    <property type="match status" value="1"/>
</dbReference>
<comment type="similarity">
    <text evidence="2 15">Belongs to the cation transport ATPase (P-type) (TC 3.A.3) family. Type IB subfamily.</text>
</comment>
<evidence type="ECO:0000256" key="15">
    <source>
        <dbReference type="RuleBase" id="RU362081"/>
    </source>
</evidence>
<dbReference type="SUPFAM" id="SSF56784">
    <property type="entry name" value="HAD-like"/>
    <property type="match status" value="1"/>
</dbReference>
<dbReference type="Gene3D" id="2.70.150.10">
    <property type="entry name" value="Calcium-transporting ATPase, cytoplasmic transduction domain A"/>
    <property type="match status" value="1"/>
</dbReference>
<dbReference type="SUPFAM" id="SSF81665">
    <property type="entry name" value="Calcium ATPase, transmembrane domain M"/>
    <property type="match status" value="1"/>
</dbReference>
<dbReference type="InterPro" id="IPR018303">
    <property type="entry name" value="ATPase_P-typ_P_site"/>
</dbReference>
<keyword evidence="4 15" id="KW-1003">Cell membrane</keyword>
<dbReference type="SUPFAM" id="SSF81653">
    <property type="entry name" value="Calcium ATPase, transduction domain A"/>
    <property type="match status" value="1"/>
</dbReference>
<dbReference type="NCBIfam" id="TIGR01525">
    <property type="entry name" value="ATPase-IB_hvy"/>
    <property type="match status" value="1"/>
</dbReference>
<dbReference type="RefSeq" id="WP_034824789.1">
    <property type="nucleotide sequence ID" value="NZ_AWFB01000007.1"/>
</dbReference>
<dbReference type="Pfam" id="PF00702">
    <property type="entry name" value="Hydrolase"/>
    <property type="match status" value="1"/>
</dbReference>
<dbReference type="GO" id="GO:0005524">
    <property type="term" value="F:ATP binding"/>
    <property type="evidence" value="ECO:0007669"/>
    <property type="project" value="UniProtKB-UniRule"/>
</dbReference>
<evidence type="ECO:0000256" key="14">
    <source>
        <dbReference type="ARBA" id="ARBA00023136"/>
    </source>
</evidence>
<dbReference type="PANTHER" id="PTHR43520">
    <property type="entry name" value="ATP7, ISOFORM B"/>
    <property type="match status" value="1"/>
</dbReference>
<feature type="transmembrane region" description="Helical" evidence="15">
    <location>
        <begin position="370"/>
        <end position="392"/>
    </location>
</feature>
<feature type="transmembrane region" description="Helical" evidence="15">
    <location>
        <begin position="690"/>
        <end position="706"/>
    </location>
</feature>
<dbReference type="InterPro" id="IPR023298">
    <property type="entry name" value="ATPase_P-typ_TM_dom_sf"/>
</dbReference>
<dbReference type="eggNOG" id="COG2217">
    <property type="taxonomic scope" value="Bacteria"/>
</dbReference>
<dbReference type="Gene3D" id="3.40.1110.10">
    <property type="entry name" value="Calcium-transporting ATPase, cytoplasmic domain N"/>
    <property type="match status" value="1"/>
</dbReference>
<dbReference type="NCBIfam" id="TIGR01494">
    <property type="entry name" value="ATPase_P-type"/>
    <property type="match status" value="1"/>
</dbReference>
<proteinExistence type="inferred from homology"/>
<dbReference type="CDD" id="cd00371">
    <property type="entry name" value="HMA"/>
    <property type="match status" value="1"/>
</dbReference>
<evidence type="ECO:0000256" key="4">
    <source>
        <dbReference type="ARBA" id="ARBA00022475"/>
    </source>
</evidence>
<keyword evidence="9 15" id="KW-0067">ATP-binding</keyword>
<keyword evidence="3" id="KW-0813">Transport</keyword>
<dbReference type="InterPro" id="IPR036163">
    <property type="entry name" value="HMA_dom_sf"/>
</dbReference>
<keyword evidence="8 15" id="KW-0547">Nucleotide-binding</keyword>
<evidence type="ECO:0000256" key="13">
    <source>
        <dbReference type="ARBA" id="ARBA00023065"/>
    </source>
</evidence>
<dbReference type="PANTHER" id="PTHR43520:SF5">
    <property type="entry name" value="CATION-TRANSPORTING P-TYPE ATPASE-RELATED"/>
    <property type="match status" value="1"/>
</dbReference>
<dbReference type="InterPro" id="IPR006121">
    <property type="entry name" value="HMA_dom"/>
</dbReference>
<keyword evidence="6 15" id="KW-0812">Transmembrane</keyword>
<dbReference type="GO" id="GO:0016887">
    <property type="term" value="F:ATP hydrolysis activity"/>
    <property type="evidence" value="ECO:0007669"/>
    <property type="project" value="InterPro"/>
</dbReference>
<evidence type="ECO:0000256" key="7">
    <source>
        <dbReference type="ARBA" id="ARBA00022723"/>
    </source>
</evidence>
<dbReference type="InterPro" id="IPR001757">
    <property type="entry name" value="P_typ_ATPase"/>
</dbReference>
<dbReference type="Gene3D" id="3.40.50.1000">
    <property type="entry name" value="HAD superfamily/HAD-like"/>
    <property type="match status" value="1"/>
</dbReference>
<dbReference type="GO" id="GO:0055070">
    <property type="term" value="P:copper ion homeostasis"/>
    <property type="evidence" value="ECO:0007669"/>
    <property type="project" value="TreeGrafter"/>
</dbReference>
<keyword evidence="18" id="KW-1185">Reference proteome</keyword>
<dbReference type="AlphaFoldDB" id="A0A062U3B8"/>
<dbReference type="STRING" id="1280941.HY2_09380"/>
<name>A0A062U3B8_9PROT</name>
<accession>A0A328K166</accession>
<keyword evidence="7 15" id="KW-0479">Metal-binding</keyword>
<dbReference type="InterPro" id="IPR023214">
    <property type="entry name" value="HAD_sf"/>
</dbReference>
<evidence type="ECO:0000256" key="5">
    <source>
        <dbReference type="ARBA" id="ARBA00022553"/>
    </source>
</evidence>
<dbReference type="PROSITE" id="PS00154">
    <property type="entry name" value="ATPASE_E1_E2"/>
    <property type="match status" value="1"/>
</dbReference>